<keyword evidence="3" id="KW-1185">Reference proteome</keyword>
<dbReference type="InterPro" id="IPR000073">
    <property type="entry name" value="AB_hydrolase_1"/>
</dbReference>
<sequence>MSLSHPHGWVDVGNIPDEALQQYGISTNRGRGKPWQYNLMYGVNHPGFILLYGIKGAARLTLGLLDQLQARGPVILVGHSAGALVAMETFKRRPEAIAGFVFVAPALPNNEASDNWVWRASFTQQLRRLWTLALLQTDGPGLQYVRRQLLERREEVRRGKLGIYHEGEATQDIIEGYTRPMQADDWD</sequence>
<gene>
    <name evidence="2" type="ORF">WJX74_008137</name>
</gene>
<dbReference type="AlphaFoldDB" id="A0AAW1QCY1"/>
<proteinExistence type="predicted"/>
<organism evidence="2 3">
    <name type="scientific">Apatococcus lobatus</name>
    <dbReference type="NCBI Taxonomy" id="904363"/>
    <lineage>
        <taxon>Eukaryota</taxon>
        <taxon>Viridiplantae</taxon>
        <taxon>Chlorophyta</taxon>
        <taxon>core chlorophytes</taxon>
        <taxon>Trebouxiophyceae</taxon>
        <taxon>Chlorellales</taxon>
        <taxon>Chlorellaceae</taxon>
        <taxon>Apatococcus</taxon>
    </lineage>
</organism>
<comment type="caution">
    <text evidence="2">The sequence shown here is derived from an EMBL/GenBank/DDBJ whole genome shotgun (WGS) entry which is preliminary data.</text>
</comment>
<dbReference type="Gene3D" id="3.40.50.1820">
    <property type="entry name" value="alpha/beta hydrolase"/>
    <property type="match status" value="1"/>
</dbReference>
<feature type="domain" description="AB hydrolase-1" evidence="1">
    <location>
        <begin position="57"/>
        <end position="134"/>
    </location>
</feature>
<reference evidence="2 3" key="1">
    <citation type="journal article" date="2024" name="Nat. Commun.">
        <title>Phylogenomics reveals the evolutionary origins of lichenization in chlorophyte algae.</title>
        <authorList>
            <person name="Puginier C."/>
            <person name="Libourel C."/>
            <person name="Otte J."/>
            <person name="Skaloud P."/>
            <person name="Haon M."/>
            <person name="Grisel S."/>
            <person name="Petersen M."/>
            <person name="Berrin J.G."/>
            <person name="Delaux P.M."/>
            <person name="Dal Grande F."/>
            <person name="Keller J."/>
        </authorList>
    </citation>
    <scope>NUCLEOTIDE SEQUENCE [LARGE SCALE GENOMIC DNA]</scope>
    <source>
        <strain evidence="2 3">SAG 2145</strain>
    </source>
</reference>
<dbReference type="SUPFAM" id="SSF53474">
    <property type="entry name" value="alpha/beta-Hydrolases"/>
    <property type="match status" value="1"/>
</dbReference>
<evidence type="ECO:0000259" key="1">
    <source>
        <dbReference type="Pfam" id="PF12697"/>
    </source>
</evidence>
<name>A0AAW1QCY1_9CHLO</name>
<dbReference type="Pfam" id="PF12697">
    <property type="entry name" value="Abhydrolase_6"/>
    <property type="match status" value="1"/>
</dbReference>
<dbReference type="EMBL" id="JALJOS010000051">
    <property type="protein sequence ID" value="KAK9819034.1"/>
    <property type="molecule type" value="Genomic_DNA"/>
</dbReference>
<dbReference type="Proteomes" id="UP001438707">
    <property type="component" value="Unassembled WGS sequence"/>
</dbReference>
<dbReference type="InterPro" id="IPR029058">
    <property type="entry name" value="AB_hydrolase_fold"/>
</dbReference>
<evidence type="ECO:0000313" key="2">
    <source>
        <dbReference type="EMBL" id="KAK9819034.1"/>
    </source>
</evidence>
<accession>A0AAW1QCY1</accession>
<protein>
    <recommendedName>
        <fullName evidence="1">AB hydrolase-1 domain-containing protein</fullName>
    </recommendedName>
</protein>
<evidence type="ECO:0000313" key="3">
    <source>
        <dbReference type="Proteomes" id="UP001438707"/>
    </source>
</evidence>